<protein>
    <submittedName>
        <fullName evidence="1">Uncharacterized protein</fullName>
    </submittedName>
</protein>
<reference evidence="1 2" key="1">
    <citation type="submission" date="2019-07" db="EMBL/GenBank/DDBJ databases">
        <title>Whole genome shotgun sequence of Acetobacter tropicalis NBRC 16470.</title>
        <authorList>
            <person name="Hosoyama A."/>
            <person name="Uohara A."/>
            <person name="Ohji S."/>
            <person name="Ichikawa N."/>
        </authorList>
    </citation>
    <scope>NUCLEOTIDE SEQUENCE [LARGE SCALE GENOMIC DNA]</scope>
    <source>
        <strain evidence="1 2">NBRC 16470</strain>
    </source>
</reference>
<gene>
    <name evidence="1" type="ORF">ATR01nite_29670</name>
</gene>
<proteinExistence type="predicted"/>
<comment type="caution">
    <text evidence="1">The sequence shown here is derived from an EMBL/GenBank/DDBJ whole genome shotgun (WGS) entry which is preliminary data.</text>
</comment>
<name>A0A511FSF8_9PROT</name>
<accession>A0A511FSF8</accession>
<evidence type="ECO:0000313" key="2">
    <source>
        <dbReference type="Proteomes" id="UP000321800"/>
    </source>
</evidence>
<dbReference type="AlphaFoldDB" id="A0A511FSF8"/>
<evidence type="ECO:0000313" key="1">
    <source>
        <dbReference type="EMBL" id="GEL51892.1"/>
    </source>
</evidence>
<organism evidence="1 2">
    <name type="scientific">Acetobacter tropicalis</name>
    <dbReference type="NCBI Taxonomy" id="104102"/>
    <lineage>
        <taxon>Bacteria</taxon>
        <taxon>Pseudomonadati</taxon>
        <taxon>Pseudomonadota</taxon>
        <taxon>Alphaproteobacteria</taxon>
        <taxon>Acetobacterales</taxon>
        <taxon>Acetobacteraceae</taxon>
        <taxon>Acetobacter</taxon>
    </lineage>
</organism>
<dbReference type="Proteomes" id="UP000321800">
    <property type="component" value="Unassembled WGS sequence"/>
</dbReference>
<dbReference type="EMBL" id="BJVR01000094">
    <property type="protein sequence ID" value="GEL51892.1"/>
    <property type="molecule type" value="Genomic_DNA"/>
</dbReference>
<sequence length="49" mass="5726">MESADINTEQEKDIFIILMRRGISNTTDSNIIMIMIFIRLNIIDEIARI</sequence>